<organism evidence="1 2">
    <name type="scientific">Nonomuraea guangzhouensis</name>
    <dbReference type="NCBI Taxonomy" id="1291555"/>
    <lineage>
        <taxon>Bacteria</taxon>
        <taxon>Bacillati</taxon>
        <taxon>Actinomycetota</taxon>
        <taxon>Actinomycetes</taxon>
        <taxon>Streptosporangiales</taxon>
        <taxon>Streptosporangiaceae</taxon>
        <taxon>Nonomuraea</taxon>
    </lineage>
</organism>
<comment type="caution">
    <text evidence="1">The sequence shown here is derived from an EMBL/GenBank/DDBJ whole genome shotgun (WGS) entry which is preliminary data.</text>
</comment>
<name>A0ABW4GX35_9ACTN</name>
<accession>A0ABW4GX35</accession>
<protein>
    <recommendedName>
        <fullName evidence="3">TetR family transcriptional regulator</fullName>
    </recommendedName>
</protein>
<evidence type="ECO:0008006" key="3">
    <source>
        <dbReference type="Google" id="ProtNLM"/>
    </source>
</evidence>
<reference evidence="2" key="1">
    <citation type="journal article" date="2019" name="Int. J. Syst. Evol. Microbiol.">
        <title>The Global Catalogue of Microorganisms (GCM) 10K type strain sequencing project: providing services to taxonomists for standard genome sequencing and annotation.</title>
        <authorList>
            <consortium name="The Broad Institute Genomics Platform"/>
            <consortium name="The Broad Institute Genome Sequencing Center for Infectious Disease"/>
            <person name="Wu L."/>
            <person name="Ma J."/>
        </authorList>
    </citation>
    <scope>NUCLEOTIDE SEQUENCE [LARGE SCALE GENOMIC DNA]</scope>
    <source>
        <strain evidence="2">CGMCC 1.15399</strain>
    </source>
</reference>
<evidence type="ECO:0000313" key="1">
    <source>
        <dbReference type="EMBL" id="MFD1545797.1"/>
    </source>
</evidence>
<dbReference type="RefSeq" id="WP_219539462.1">
    <property type="nucleotide sequence ID" value="NZ_JAHKRM010000063.1"/>
</dbReference>
<proteinExistence type="predicted"/>
<gene>
    <name evidence="1" type="ORF">ACFSJ0_52760</name>
</gene>
<keyword evidence="2" id="KW-1185">Reference proteome</keyword>
<dbReference type="Proteomes" id="UP001597097">
    <property type="component" value="Unassembled WGS sequence"/>
</dbReference>
<dbReference type="EMBL" id="JBHUCM010000050">
    <property type="protein sequence ID" value="MFD1545797.1"/>
    <property type="molecule type" value="Genomic_DNA"/>
</dbReference>
<sequence length="120" mass="13731">MDRILDGTPENSNGALTIVALAQEADVPRNALTQRHPDLKNEFYERVKARGATPDVEVRLRDTITKLKKTIVNKNKELAQIRQDVPTLVRAVHQLTLENQELREQLDLPEPNVAPLHRRR</sequence>
<evidence type="ECO:0000313" key="2">
    <source>
        <dbReference type="Proteomes" id="UP001597097"/>
    </source>
</evidence>